<gene>
    <name evidence="1" type="ORF">immuto26A_109</name>
</gene>
<name>A0A7T8IWU1_9CAUD</name>
<accession>A0A7T8IWU1</accession>
<proteinExistence type="predicted"/>
<evidence type="ECO:0000313" key="1">
    <source>
        <dbReference type="EMBL" id="QQO91788.1"/>
    </source>
</evidence>
<organism evidence="1 2">
    <name type="scientific">Flavobacterium phage vB_FspM_immuto_2-6A</name>
    <dbReference type="NCBI Taxonomy" id="2801477"/>
    <lineage>
        <taxon>Viruses</taxon>
        <taxon>Duplodnaviria</taxon>
        <taxon>Heunggongvirae</taxon>
        <taxon>Uroviricota</taxon>
        <taxon>Caudoviricetes</taxon>
        <taxon>Immutovirus</taxon>
        <taxon>Immutovirus immuto</taxon>
    </lineage>
</organism>
<evidence type="ECO:0000313" key="2">
    <source>
        <dbReference type="Proteomes" id="UP000595566"/>
    </source>
</evidence>
<dbReference type="EMBL" id="MW353175">
    <property type="protein sequence ID" value="QQO91788.1"/>
    <property type="molecule type" value="Genomic_DNA"/>
</dbReference>
<protein>
    <submittedName>
        <fullName evidence="1">Uncharacterized protein</fullName>
    </submittedName>
</protein>
<reference evidence="1 2" key="1">
    <citation type="submission" date="2020-12" db="EMBL/GenBank/DDBJ databases">
        <title>Dynamics of Baltic Sea phages driven by environmental changes.</title>
        <authorList>
            <person name="Hoetzinger M."/>
            <person name="Nilsson E."/>
            <person name="Holmfeldt K."/>
        </authorList>
    </citation>
    <scope>NUCLEOTIDE SEQUENCE [LARGE SCALE GENOMIC DNA]</scope>
</reference>
<keyword evidence="2" id="KW-1185">Reference proteome</keyword>
<sequence>MAEKTGNTAKLVYDFNTSGVCEVCIKGNWYRTTAREFRSFDGKRRITEPIKQPGLGDSMFDVPMHTYDYNGPVYIVQSNVEVIRMDTETIVTNPEMPVSQKSLENSNRI</sequence>
<dbReference type="Proteomes" id="UP000595566">
    <property type="component" value="Segment"/>
</dbReference>